<accession>A0A552WTA9</accession>
<reference evidence="3 4" key="1">
    <citation type="submission" date="2019-07" db="EMBL/GenBank/DDBJ databases">
        <title>Georgenia wutianyii sp. nov. and Georgenia *** sp. nov. isolated from plateau pika (Ochotona curzoniae) in the Qinghai-Tibet plateau of China.</title>
        <authorList>
            <person name="Tian Z."/>
        </authorList>
    </citation>
    <scope>NUCLEOTIDE SEQUENCE [LARGE SCALE GENOMIC DNA]</scope>
    <source>
        <strain evidence="3 4">Z446</strain>
    </source>
</reference>
<keyword evidence="3" id="KW-0808">Transferase</keyword>
<dbReference type="GO" id="GO:1901137">
    <property type="term" value="P:carbohydrate derivative biosynthetic process"/>
    <property type="evidence" value="ECO:0007669"/>
    <property type="project" value="UniProtKB-ARBA"/>
</dbReference>
<dbReference type="Proteomes" id="UP000318693">
    <property type="component" value="Unassembled WGS sequence"/>
</dbReference>
<dbReference type="Pfam" id="PF03033">
    <property type="entry name" value="Glyco_transf_28"/>
    <property type="match status" value="1"/>
</dbReference>
<evidence type="ECO:0000259" key="2">
    <source>
        <dbReference type="Pfam" id="PF03033"/>
    </source>
</evidence>
<dbReference type="GO" id="GO:0016758">
    <property type="term" value="F:hexosyltransferase activity"/>
    <property type="evidence" value="ECO:0007669"/>
    <property type="project" value="InterPro"/>
</dbReference>
<organism evidence="3 4">
    <name type="scientific">Georgenia yuyongxinii</name>
    <dbReference type="NCBI Taxonomy" id="2589797"/>
    <lineage>
        <taxon>Bacteria</taxon>
        <taxon>Bacillati</taxon>
        <taxon>Actinomycetota</taxon>
        <taxon>Actinomycetes</taxon>
        <taxon>Micrococcales</taxon>
        <taxon>Bogoriellaceae</taxon>
        <taxon>Georgenia</taxon>
    </lineage>
</organism>
<dbReference type="GO" id="GO:0005975">
    <property type="term" value="P:carbohydrate metabolic process"/>
    <property type="evidence" value="ECO:0007669"/>
    <property type="project" value="InterPro"/>
</dbReference>
<dbReference type="SUPFAM" id="SSF53756">
    <property type="entry name" value="UDP-Glycosyltransferase/glycogen phosphorylase"/>
    <property type="match status" value="1"/>
</dbReference>
<feature type="domain" description="Glycosyltransferase family 28 N-terminal" evidence="2">
    <location>
        <begin position="14"/>
        <end position="63"/>
    </location>
</feature>
<sequence length="145" mass="14625">MASGEPGGGPVTHVVLATVGSAGDVVPLVGLGAELRARGHRVSVLTNPYFRGVVERADLELVPTGPSRTSSAPCATLTCGTPPGRCGPSRGRRSSRRCGPCTSTSRGSTRRAPCSSRPGSPSAPASRRNGSASAWPPCTCSPPCS</sequence>
<protein>
    <submittedName>
        <fullName evidence="3">Glycosyltransferase family 1 protein</fullName>
    </submittedName>
</protein>
<dbReference type="AlphaFoldDB" id="A0A552WTA9"/>
<gene>
    <name evidence="3" type="ORF">FJ693_07165</name>
</gene>
<evidence type="ECO:0000256" key="1">
    <source>
        <dbReference type="SAM" id="MobiDB-lite"/>
    </source>
</evidence>
<feature type="compositionally biased region" description="Low complexity" evidence="1">
    <location>
        <begin position="97"/>
        <end position="128"/>
    </location>
</feature>
<feature type="region of interest" description="Disordered" evidence="1">
    <location>
        <begin position="83"/>
        <end position="145"/>
    </location>
</feature>
<dbReference type="Gene3D" id="3.40.50.2000">
    <property type="entry name" value="Glycogen Phosphorylase B"/>
    <property type="match status" value="1"/>
</dbReference>
<dbReference type="InterPro" id="IPR004276">
    <property type="entry name" value="GlycoTrans_28_N"/>
</dbReference>
<comment type="caution">
    <text evidence="3">The sequence shown here is derived from an EMBL/GenBank/DDBJ whole genome shotgun (WGS) entry which is preliminary data.</text>
</comment>
<keyword evidence="4" id="KW-1185">Reference proteome</keyword>
<evidence type="ECO:0000313" key="4">
    <source>
        <dbReference type="Proteomes" id="UP000318693"/>
    </source>
</evidence>
<dbReference type="EMBL" id="VJXR01000014">
    <property type="protein sequence ID" value="TRW46080.1"/>
    <property type="molecule type" value="Genomic_DNA"/>
</dbReference>
<evidence type="ECO:0000313" key="3">
    <source>
        <dbReference type="EMBL" id="TRW46080.1"/>
    </source>
</evidence>
<proteinExistence type="predicted"/>
<name>A0A552WTA9_9MICO</name>